<keyword evidence="2" id="KW-0547">Nucleotide-binding</keyword>
<organism evidence="6 7">
    <name type="scientific">Candidatus Berkiella aquae</name>
    <dbReference type="NCBI Taxonomy" id="295108"/>
    <lineage>
        <taxon>Bacteria</taxon>
        <taxon>Pseudomonadati</taxon>
        <taxon>Pseudomonadota</taxon>
        <taxon>Gammaproteobacteria</taxon>
        <taxon>Candidatus Berkiellales</taxon>
        <taxon>Candidatus Berkiellaceae</taxon>
        <taxon>Candidatus Berkiella</taxon>
    </lineage>
</organism>
<dbReference type="GO" id="GO:0016887">
    <property type="term" value="F:ATP hydrolysis activity"/>
    <property type="evidence" value="ECO:0007669"/>
    <property type="project" value="InterPro"/>
</dbReference>
<feature type="domain" description="ABC transporter" evidence="5">
    <location>
        <begin position="6"/>
        <end position="235"/>
    </location>
</feature>
<dbReference type="Proteomes" id="UP000051497">
    <property type="component" value="Unassembled WGS sequence"/>
</dbReference>
<accession>A0AAE3HYV2</accession>
<comment type="similarity">
    <text evidence="4">Belongs to the ABC transporter superfamily. Macrolide exporter (TC 3.A.1.122) family.</text>
</comment>
<dbReference type="InterPro" id="IPR027417">
    <property type="entry name" value="P-loop_NTPase"/>
</dbReference>
<keyword evidence="3 6" id="KW-0067">ATP-binding</keyword>
<sequence>MMSIALSSYNIVKDFSSNGNLLRVLNGASLNIFFGELTMLIGPSGCGKTTLLSILTGILRPTQGKVIINNIDLDTLTDKQNVIFRRTHLGLVFQQFNLLSHLTVAENVALPLLASGIVFNDAVVKAKITLSRFGMSSHANKKPNQLSGGQQQRVAFARALVHDPKVIFCDEPTSALDAQSGYQVMEALQEIAVKPDCAVIVVTHDNRIYSFADRIIHMNDGIIVKEELVEKGNEN</sequence>
<dbReference type="CDD" id="cd03255">
    <property type="entry name" value="ABC_MJ0796_LolCDE_FtsE"/>
    <property type="match status" value="1"/>
</dbReference>
<dbReference type="PROSITE" id="PS50893">
    <property type="entry name" value="ABC_TRANSPORTER_2"/>
    <property type="match status" value="1"/>
</dbReference>
<dbReference type="Gene3D" id="3.40.50.300">
    <property type="entry name" value="P-loop containing nucleotide triphosphate hydrolases"/>
    <property type="match status" value="1"/>
</dbReference>
<gene>
    <name evidence="6" type="ORF">HT99x_012330</name>
</gene>
<protein>
    <submittedName>
        <fullName evidence="6">ABC transporter ATP-binding protein</fullName>
    </submittedName>
</protein>
<dbReference type="RefSeq" id="WP_075067027.1">
    <property type="nucleotide sequence ID" value="NZ_LKAJ02000001.1"/>
</dbReference>
<dbReference type="PROSITE" id="PS00211">
    <property type="entry name" value="ABC_TRANSPORTER_1"/>
    <property type="match status" value="1"/>
</dbReference>
<dbReference type="FunFam" id="3.40.50.300:FF:000032">
    <property type="entry name" value="Export ABC transporter ATP-binding protein"/>
    <property type="match status" value="1"/>
</dbReference>
<dbReference type="EMBL" id="LKAJ02000001">
    <property type="protein sequence ID" value="MCS5712221.1"/>
    <property type="molecule type" value="Genomic_DNA"/>
</dbReference>
<dbReference type="PANTHER" id="PTHR42798">
    <property type="entry name" value="LIPOPROTEIN-RELEASING SYSTEM ATP-BINDING PROTEIN LOLD"/>
    <property type="match status" value="1"/>
</dbReference>
<evidence type="ECO:0000256" key="4">
    <source>
        <dbReference type="ARBA" id="ARBA00038388"/>
    </source>
</evidence>
<dbReference type="SMART" id="SM00382">
    <property type="entry name" value="AAA"/>
    <property type="match status" value="1"/>
</dbReference>
<evidence type="ECO:0000313" key="6">
    <source>
        <dbReference type="EMBL" id="MCS5712221.1"/>
    </source>
</evidence>
<proteinExistence type="inferred from homology"/>
<dbReference type="InterPro" id="IPR003593">
    <property type="entry name" value="AAA+_ATPase"/>
</dbReference>
<dbReference type="GO" id="GO:0022857">
    <property type="term" value="F:transmembrane transporter activity"/>
    <property type="evidence" value="ECO:0007669"/>
    <property type="project" value="UniProtKB-ARBA"/>
</dbReference>
<comment type="caution">
    <text evidence="6">The sequence shown here is derived from an EMBL/GenBank/DDBJ whole genome shotgun (WGS) entry which is preliminary data.</text>
</comment>
<keyword evidence="7" id="KW-1185">Reference proteome</keyword>
<dbReference type="GO" id="GO:1902495">
    <property type="term" value="C:transmembrane transporter complex"/>
    <property type="evidence" value="ECO:0007669"/>
    <property type="project" value="UniProtKB-ARBA"/>
</dbReference>
<dbReference type="InterPro" id="IPR017911">
    <property type="entry name" value="MacB-like_ATP-bd"/>
</dbReference>
<evidence type="ECO:0000259" key="5">
    <source>
        <dbReference type="PROSITE" id="PS50893"/>
    </source>
</evidence>
<dbReference type="SUPFAM" id="SSF52540">
    <property type="entry name" value="P-loop containing nucleoside triphosphate hydrolases"/>
    <property type="match status" value="1"/>
</dbReference>
<evidence type="ECO:0000256" key="1">
    <source>
        <dbReference type="ARBA" id="ARBA00022448"/>
    </source>
</evidence>
<reference evidence="6" key="2">
    <citation type="submission" date="2021-06" db="EMBL/GenBank/DDBJ databases">
        <title>Genomic Description and Analysis of Intracellular Bacteria, Candidatus Berkiella cookevillensis and Candidatus Berkiella aquae.</title>
        <authorList>
            <person name="Kidane D.T."/>
            <person name="Mehari Y.T."/>
            <person name="Rice F.C."/>
            <person name="Arivett B.A."/>
            <person name="Farone A.L."/>
            <person name="Berk S.G."/>
            <person name="Farone M.B."/>
        </authorList>
    </citation>
    <scope>NUCLEOTIDE SEQUENCE</scope>
    <source>
        <strain evidence="6">HT99</strain>
    </source>
</reference>
<dbReference type="Pfam" id="PF00005">
    <property type="entry name" value="ABC_tran"/>
    <property type="match status" value="1"/>
</dbReference>
<dbReference type="InterPro" id="IPR017871">
    <property type="entry name" value="ABC_transporter-like_CS"/>
</dbReference>
<dbReference type="GO" id="GO:0005524">
    <property type="term" value="F:ATP binding"/>
    <property type="evidence" value="ECO:0007669"/>
    <property type="project" value="UniProtKB-KW"/>
</dbReference>
<evidence type="ECO:0000256" key="2">
    <source>
        <dbReference type="ARBA" id="ARBA00022741"/>
    </source>
</evidence>
<dbReference type="AlphaFoldDB" id="A0AAE3HYV2"/>
<reference evidence="6" key="1">
    <citation type="journal article" date="2016" name="Genome Announc.">
        <title>Draft Genome Sequences of Two Novel Amoeba-Resistant Intranuclear Bacteria, 'Candidatus Berkiella cookevillensis' and 'Candidatus Berkiella aquae'.</title>
        <authorList>
            <person name="Mehari Y.T."/>
            <person name="Arivett B.A."/>
            <person name="Farone A.L."/>
            <person name="Gunderson J.H."/>
            <person name="Farone M.B."/>
        </authorList>
    </citation>
    <scope>NUCLEOTIDE SEQUENCE</scope>
    <source>
        <strain evidence="6">HT99</strain>
    </source>
</reference>
<evidence type="ECO:0000256" key="3">
    <source>
        <dbReference type="ARBA" id="ARBA00022840"/>
    </source>
</evidence>
<dbReference type="PANTHER" id="PTHR42798:SF7">
    <property type="entry name" value="ALPHA-D-RIBOSE 1-METHYLPHOSPHONATE 5-TRIPHOSPHATE SYNTHASE SUBUNIT PHNL"/>
    <property type="match status" value="1"/>
</dbReference>
<evidence type="ECO:0000313" key="7">
    <source>
        <dbReference type="Proteomes" id="UP000051497"/>
    </source>
</evidence>
<name>A0AAE3HYV2_9GAMM</name>
<keyword evidence="1" id="KW-0813">Transport</keyword>
<dbReference type="InterPro" id="IPR003439">
    <property type="entry name" value="ABC_transporter-like_ATP-bd"/>
</dbReference>